<dbReference type="Pfam" id="PF00145">
    <property type="entry name" value="DNA_methylase"/>
    <property type="match status" value="1"/>
</dbReference>
<evidence type="ECO:0000256" key="1">
    <source>
        <dbReference type="ARBA" id="ARBA00022603"/>
    </source>
</evidence>
<keyword evidence="3" id="KW-0680">Restriction system</keyword>
<dbReference type="Gene3D" id="3.90.120.10">
    <property type="entry name" value="DNA Methylase, subunit A, domain 2"/>
    <property type="match status" value="1"/>
</dbReference>
<accession>A0A1T4PLS7</accession>
<comment type="catalytic activity">
    <reaction evidence="4">
        <text>a 2'-deoxycytidine in DNA + S-adenosyl-L-methionine = a 5-methyl-2'-deoxycytidine in DNA + S-adenosyl-L-homocysteine + H(+)</text>
        <dbReference type="Rhea" id="RHEA:13681"/>
        <dbReference type="Rhea" id="RHEA-COMP:11369"/>
        <dbReference type="Rhea" id="RHEA-COMP:11370"/>
        <dbReference type="ChEBI" id="CHEBI:15378"/>
        <dbReference type="ChEBI" id="CHEBI:57856"/>
        <dbReference type="ChEBI" id="CHEBI:59789"/>
        <dbReference type="ChEBI" id="CHEBI:85452"/>
        <dbReference type="ChEBI" id="CHEBI:85454"/>
        <dbReference type="EC" id="2.1.1.37"/>
    </reaction>
</comment>
<dbReference type="Proteomes" id="UP000190449">
    <property type="component" value="Unassembled WGS sequence"/>
</dbReference>
<gene>
    <name evidence="5" type="ORF">SAMN02745108_01992</name>
</gene>
<reference evidence="5 6" key="1">
    <citation type="submission" date="2017-02" db="EMBL/GenBank/DDBJ databases">
        <authorList>
            <person name="Peterson S.W."/>
        </authorList>
    </citation>
    <scope>NUCLEOTIDE SEQUENCE [LARGE SCALE GENOMIC DNA]</scope>
    <source>
        <strain evidence="5 6">ATCC 43854</strain>
    </source>
</reference>
<dbReference type="AlphaFoldDB" id="A0A1T4PLS7"/>
<evidence type="ECO:0000256" key="4">
    <source>
        <dbReference type="ARBA" id="ARBA00047422"/>
    </source>
</evidence>
<dbReference type="InterPro" id="IPR001525">
    <property type="entry name" value="C5_MeTfrase"/>
</dbReference>
<evidence type="ECO:0000256" key="2">
    <source>
        <dbReference type="ARBA" id="ARBA00022679"/>
    </source>
</evidence>
<organism evidence="5 6">
    <name type="scientific">Fibrobacter intestinalis</name>
    <dbReference type="NCBI Taxonomy" id="28122"/>
    <lineage>
        <taxon>Bacteria</taxon>
        <taxon>Pseudomonadati</taxon>
        <taxon>Fibrobacterota</taxon>
        <taxon>Fibrobacteria</taxon>
        <taxon>Fibrobacterales</taxon>
        <taxon>Fibrobacteraceae</taxon>
        <taxon>Fibrobacter</taxon>
    </lineage>
</organism>
<keyword evidence="1 5" id="KW-0489">Methyltransferase</keyword>
<proteinExistence type="predicted"/>
<protein>
    <submittedName>
        <fullName evidence="5">C-5 cytosine-specific DNA methylase</fullName>
    </submittedName>
</protein>
<keyword evidence="2" id="KW-0808">Transferase</keyword>
<evidence type="ECO:0000256" key="3">
    <source>
        <dbReference type="ARBA" id="ARBA00022747"/>
    </source>
</evidence>
<dbReference type="InterPro" id="IPR029063">
    <property type="entry name" value="SAM-dependent_MTases_sf"/>
</dbReference>
<name>A0A1T4PLS7_9BACT</name>
<evidence type="ECO:0000313" key="6">
    <source>
        <dbReference type="Proteomes" id="UP000190449"/>
    </source>
</evidence>
<dbReference type="GO" id="GO:0009307">
    <property type="term" value="P:DNA restriction-modification system"/>
    <property type="evidence" value="ECO:0007669"/>
    <property type="project" value="UniProtKB-KW"/>
</dbReference>
<dbReference type="SUPFAM" id="SSF53335">
    <property type="entry name" value="S-adenosyl-L-methionine-dependent methyltransferases"/>
    <property type="match status" value="1"/>
</dbReference>
<dbReference type="GO" id="GO:0003886">
    <property type="term" value="F:DNA (cytosine-5-)-methyltransferase activity"/>
    <property type="evidence" value="ECO:0007669"/>
    <property type="project" value="UniProtKB-EC"/>
</dbReference>
<dbReference type="STRING" id="28122.SAMN02745108_01992"/>
<evidence type="ECO:0000313" key="5">
    <source>
        <dbReference type="EMBL" id="SJZ92429.1"/>
    </source>
</evidence>
<sequence length="235" mass="26393">MPKFSKFNLGGTEKDGHRFEVFREYTDCLYSAYGTKWNGNAAAYNGSLFVVQDDRLRRFTPLECERLMGFPDNYTLVDSVRPTNRYQGVGNSWAVPVVKWIGSRIKNYPVEQFLISKDDFGLWAKTASLGDSAFLLDLGKEPVTLQDGVVLNGTEIPENIKPSNIAEIVEVNAAENLFISPVGCAGILRRKNERNLCINARLEKVLSSISSEWSEEKIQRISLVQPRGAYSKCVI</sequence>
<dbReference type="EMBL" id="FUWU01000035">
    <property type="protein sequence ID" value="SJZ92429.1"/>
    <property type="molecule type" value="Genomic_DNA"/>
</dbReference>
<dbReference type="GO" id="GO:0032259">
    <property type="term" value="P:methylation"/>
    <property type="evidence" value="ECO:0007669"/>
    <property type="project" value="UniProtKB-KW"/>
</dbReference>